<evidence type="ECO:0000313" key="1">
    <source>
        <dbReference type="EMBL" id="PZQ67554.1"/>
    </source>
</evidence>
<dbReference type="InterPro" id="IPR035959">
    <property type="entry name" value="RutC-like_sf"/>
</dbReference>
<dbReference type="EMBL" id="QFPP01000351">
    <property type="protein sequence ID" value="PZQ67554.1"/>
    <property type="molecule type" value="Genomic_DNA"/>
</dbReference>
<dbReference type="GO" id="GO:0005829">
    <property type="term" value="C:cytosol"/>
    <property type="evidence" value="ECO:0007669"/>
    <property type="project" value="TreeGrafter"/>
</dbReference>
<accession>A0A2W5PRN8</accession>
<evidence type="ECO:0000313" key="2">
    <source>
        <dbReference type="Proteomes" id="UP000249135"/>
    </source>
</evidence>
<protein>
    <submittedName>
        <fullName evidence="1">RidA family protein</fullName>
    </submittedName>
</protein>
<dbReference type="AlphaFoldDB" id="A0A2W5PRN8"/>
<proteinExistence type="predicted"/>
<dbReference type="Proteomes" id="UP000249135">
    <property type="component" value="Unassembled WGS sequence"/>
</dbReference>
<dbReference type="Gene3D" id="3.30.1330.40">
    <property type="entry name" value="RutC-like"/>
    <property type="match status" value="1"/>
</dbReference>
<dbReference type="InterPro" id="IPR006175">
    <property type="entry name" value="YjgF/YER057c/UK114"/>
</dbReference>
<organism evidence="1 2">
    <name type="scientific">Variovorax paradoxus</name>
    <dbReference type="NCBI Taxonomy" id="34073"/>
    <lineage>
        <taxon>Bacteria</taxon>
        <taxon>Pseudomonadati</taxon>
        <taxon>Pseudomonadota</taxon>
        <taxon>Betaproteobacteria</taxon>
        <taxon>Burkholderiales</taxon>
        <taxon>Comamonadaceae</taxon>
        <taxon>Variovorax</taxon>
    </lineage>
</organism>
<dbReference type="PANTHER" id="PTHR11803">
    <property type="entry name" value="2-IMINOBUTANOATE/2-IMINOPROPANOATE DEAMINASE RIDA"/>
    <property type="match status" value="1"/>
</dbReference>
<dbReference type="Pfam" id="PF01042">
    <property type="entry name" value="Ribonuc_L-PSP"/>
    <property type="match status" value="1"/>
</dbReference>
<dbReference type="SUPFAM" id="SSF55298">
    <property type="entry name" value="YjgF-like"/>
    <property type="match status" value="1"/>
</dbReference>
<comment type="caution">
    <text evidence="1">The sequence shown here is derived from an EMBL/GenBank/DDBJ whole genome shotgun (WGS) entry which is preliminary data.</text>
</comment>
<gene>
    <name evidence="1" type="ORF">DI563_21460</name>
</gene>
<dbReference type="GO" id="GO:0019239">
    <property type="term" value="F:deaminase activity"/>
    <property type="evidence" value="ECO:0007669"/>
    <property type="project" value="TreeGrafter"/>
</dbReference>
<reference evidence="1 2" key="1">
    <citation type="submission" date="2017-08" db="EMBL/GenBank/DDBJ databases">
        <title>Infants hospitalized years apart are colonized by the same room-sourced microbial strains.</title>
        <authorList>
            <person name="Brooks B."/>
            <person name="Olm M.R."/>
            <person name="Firek B.A."/>
            <person name="Baker R."/>
            <person name="Thomas B.C."/>
            <person name="Morowitz M.J."/>
            <person name="Banfield J.F."/>
        </authorList>
    </citation>
    <scope>NUCLEOTIDE SEQUENCE [LARGE SCALE GENOMIC DNA]</scope>
    <source>
        <strain evidence="1">S2_005_003_R2_41</strain>
    </source>
</reference>
<dbReference type="PANTHER" id="PTHR11803:SF39">
    <property type="entry name" value="2-IMINOBUTANOATE_2-IMINOPROPANOATE DEAMINASE"/>
    <property type="match status" value="1"/>
</dbReference>
<dbReference type="CDD" id="cd00448">
    <property type="entry name" value="YjgF_YER057c_UK114_family"/>
    <property type="match status" value="1"/>
</dbReference>
<name>A0A2W5PRN8_VARPD</name>
<sequence>MSTVHYFASEGRFKTPPLSAAARIGDLVFVSGTPGYHDDGSIDEGDFGKQFDQAVVALRRTLETAGSGMRALVKVNMLLTRQADVAEMNRRYAEAFGPAPYPARTTCVVASLPDPRMLLEIECVAAVSAG</sequence>